<sequence>MAASLWLTLLVACIVISFTPGAGAINTMGNALNHGFRRAIWGILGQHAALIVHIAIVALGVGVLVASSPVLFNVIRYAGAAYLAYLGLRLLVQRPSPQAEGAEAWSASDEVTDASVGAVSVGAVSPGAVSPGAVSTGVLAPHADARRAEPTGAAPVAAPVETRWSMFRRGLWVNLLNPKAIVFFLAFLPQFIRPADPLLPQYATVTATAVAVDIAVMWGFFALAAQGLRRFTRTPRGQRIIDRVFGSLFLAVAVLLALVH</sequence>
<feature type="transmembrane region" description="Helical" evidence="6">
    <location>
        <begin position="204"/>
        <end position="228"/>
    </location>
</feature>
<accession>A0A4Y3UP05</accession>
<evidence type="ECO:0000313" key="8">
    <source>
        <dbReference type="Proteomes" id="UP000319804"/>
    </source>
</evidence>
<feature type="transmembrane region" description="Helical" evidence="6">
    <location>
        <begin position="240"/>
        <end position="259"/>
    </location>
</feature>
<gene>
    <name evidence="7" type="ORF">FHX68_2156</name>
</gene>
<keyword evidence="3 6" id="KW-0812">Transmembrane</keyword>
<dbReference type="PANTHER" id="PTHR30086:SF14">
    <property type="entry name" value="HOMOSERINE_HOMOSERINE LACTONE EFFLUX PROTEIN"/>
    <property type="match status" value="1"/>
</dbReference>
<keyword evidence="5 6" id="KW-0472">Membrane</keyword>
<dbReference type="InterPro" id="IPR001123">
    <property type="entry name" value="LeuE-type"/>
</dbReference>
<dbReference type="GO" id="GO:0005886">
    <property type="term" value="C:plasma membrane"/>
    <property type="evidence" value="ECO:0007669"/>
    <property type="project" value="UniProtKB-SubCell"/>
</dbReference>
<dbReference type="Proteomes" id="UP000319804">
    <property type="component" value="Unassembled WGS sequence"/>
</dbReference>
<organism evidence="7 8">
    <name type="scientific">Microbacterium lacticum</name>
    <dbReference type="NCBI Taxonomy" id="33885"/>
    <lineage>
        <taxon>Bacteria</taxon>
        <taxon>Bacillati</taxon>
        <taxon>Actinomycetota</taxon>
        <taxon>Actinomycetes</taxon>
        <taxon>Micrococcales</taxon>
        <taxon>Microbacteriaceae</taxon>
        <taxon>Microbacterium</taxon>
    </lineage>
</organism>
<feature type="transmembrane region" description="Helical" evidence="6">
    <location>
        <begin position="171"/>
        <end position="192"/>
    </location>
</feature>
<evidence type="ECO:0000256" key="3">
    <source>
        <dbReference type="ARBA" id="ARBA00022692"/>
    </source>
</evidence>
<name>A0A4Y3UP05_9MICO</name>
<evidence type="ECO:0000313" key="7">
    <source>
        <dbReference type="EMBL" id="TQM98127.1"/>
    </source>
</evidence>
<evidence type="ECO:0000256" key="6">
    <source>
        <dbReference type="SAM" id="Phobius"/>
    </source>
</evidence>
<evidence type="ECO:0000256" key="4">
    <source>
        <dbReference type="ARBA" id="ARBA00022989"/>
    </source>
</evidence>
<dbReference type="AlphaFoldDB" id="A0A4Y3UP05"/>
<comment type="subcellular location">
    <subcellularLocation>
        <location evidence="1">Cell membrane</location>
        <topology evidence="1">Multi-pass membrane protein</topology>
    </subcellularLocation>
</comment>
<keyword evidence="4 6" id="KW-1133">Transmembrane helix</keyword>
<reference evidence="7 8" key="1">
    <citation type="submission" date="2019-06" db="EMBL/GenBank/DDBJ databases">
        <title>Sequencing the genomes of 1000 actinobacteria strains.</title>
        <authorList>
            <person name="Klenk H.-P."/>
        </authorList>
    </citation>
    <scope>NUCLEOTIDE SEQUENCE [LARGE SCALE GENOMIC DNA]</scope>
    <source>
        <strain evidence="7 8">DSM 20427</strain>
    </source>
</reference>
<keyword evidence="2" id="KW-1003">Cell membrane</keyword>
<proteinExistence type="predicted"/>
<comment type="caution">
    <text evidence="7">The sequence shown here is derived from an EMBL/GenBank/DDBJ whole genome shotgun (WGS) entry which is preliminary data.</text>
</comment>
<dbReference type="EMBL" id="VFPS01000003">
    <property type="protein sequence ID" value="TQM98127.1"/>
    <property type="molecule type" value="Genomic_DNA"/>
</dbReference>
<dbReference type="GO" id="GO:0042970">
    <property type="term" value="F:homoserine transmembrane transporter activity"/>
    <property type="evidence" value="ECO:0007669"/>
    <property type="project" value="TreeGrafter"/>
</dbReference>
<keyword evidence="8" id="KW-1185">Reference proteome</keyword>
<dbReference type="PANTHER" id="PTHR30086">
    <property type="entry name" value="ARGININE EXPORTER PROTEIN ARGO"/>
    <property type="match status" value="1"/>
</dbReference>
<dbReference type="Pfam" id="PF01810">
    <property type="entry name" value="LysE"/>
    <property type="match status" value="1"/>
</dbReference>
<evidence type="ECO:0000256" key="2">
    <source>
        <dbReference type="ARBA" id="ARBA00022475"/>
    </source>
</evidence>
<protein>
    <submittedName>
        <fullName evidence="7">Homoserine/homoserine lactone efflux protein</fullName>
    </submittedName>
</protein>
<feature type="transmembrane region" description="Helical" evidence="6">
    <location>
        <begin position="48"/>
        <end position="72"/>
    </location>
</feature>
<evidence type="ECO:0000256" key="5">
    <source>
        <dbReference type="ARBA" id="ARBA00023136"/>
    </source>
</evidence>
<dbReference type="RefSeq" id="WP_141381031.1">
    <property type="nucleotide sequence ID" value="NZ_BJNA01000044.1"/>
</dbReference>
<evidence type="ECO:0000256" key="1">
    <source>
        <dbReference type="ARBA" id="ARBA00004651"/>
    </source>
</evidence>
<dbReference type="PIRSF" id="PIRSF006324">
    <property type="entry name" value="LeuE"/>
    <property type="match status" value="1"/>
</dbReference>
<dbReference type="OrthoDB" id="9784202at2"/>